<dbReference type="Gene3D" id="3.40.50.1110">
    <property type="entry name" value="SGNH hydrolase"/>
    <property type="match status" value="1"/>
</dbReference>
<comment type="caution">
    <text evidence="1">The sequence shown here is derived from an EMBL/GenBank/DDBJ whole genome shotgun (WGS) entry which is preliminary data.</text>
</comment>
<name>A0A6A4VM39_AMPAM</name>
<dbReference type="AlphaFoldDB" id="A0A6A4VM39"/>
<gene>
    <name evidence="1" type="ORF">FJT64_009411</name>
</gene>
<protein>
    <recommendedName>
        <fullName evidence="3">SGNH hydrolase-type esterase domain-containing protein</fullName>
    </recommendedName>
</protein>
<dbReference type="Proteomes" id="UP000440578">
    <property type="component" value="Unassembled WGS sequence"/>
</dbReference>
<reference evidence="1 2" key="1">
    <citation type="submission" date="2019-07" db="EMBL/GenBank/DDBJ databases">
        <title>Draft genome assembly of a fouling barnacle, Amphibalanus amphitrite (Darwin, 1854): The first reference genome for Thecostraca.</title>
        <authorList>
            <person name="Kim W."/>
        </authorList>
    </citation>
    <scope>NUCLEOTIDE SEQUENCE [LARGE SCALE GENOMIC DNA]</scope>
    <source>
        <strain evidence="1">SNU_AA5</strain>
        <tissue evidence="1">Soma without cirri and trophi</tissue>
    </source>
</reference>
<evidence type="ECO:0000313" key="1">
    <source>
        <dbReference type="EMBL" id="KAF0292594.1"/>
    </source>
</evidence>
<accession>A0A6A4VM39</accession>
<sequence length="173" mass="19283">MSHGKLISHGELEEARAWLNLANGEDHQEKAPRPAAGRRRYSYRRRPAVHLVLGDSVGRDARLASRYPRDLVIDRCRGGATWTTVLKNLQDDLLPWLHAKDTFHLEPGHIIIWLSGNDSHSRSTGLGRISDELSLQVKVSVRETLLRLSEKQPATIIVLGPLPRPDGQVSGLA</sequence>
<organism evidence="1 2">
    <name type="scientific">Amphibalanus amphitrite</name>
    <name type="common">Striped barnacle</name>
    <name type="synonym">Balanus amphitrite</name>
    <dbReference type="NCBI Taxonomy" id="1232801"/>
    <lineage>
        <taxon>Eukaryota</taxon>
        <taxon>Metazoa</taxon>
        <taxon>Ecdysozoa</taxon>
        <taxon>Arthropoda</taxon>
        <taxon>Crustacea</taxon>
        <taxon>Multicrustacea</taxon>
        <taxon>Cirripedia</taxon>
        <taxon>Thoracica</taxon>
        <taxon>Thoracicalcarea</taxon>
        <taxon>Balanomorpha</taxon>
        <taxon>Balanoidea</taxon>
        <taxon>Balanidae</taxon>
        <taxon>Amphibalaninae</taxon>
        <taxon>Amphibalanus</taxon>
    </lineage>
</organism>
<dbReference type="EMBL" id="VIIS01001802">
    <property type="protein sequence ID" value="KAF0292594.1"/>
    <property type="molecule type" value="Genomic_DNA"/>
</dbReference>
<keyword evidence="2" id="KW-1185">Reference proteome</keyword>
<dbReference type="SUPFAM" id="SSF52266">
    <property type="entry name" value="SGNH hydrolase"/>
    <property type="match status" value="1"/>
</dbReference>
<proteinExistence type="predicted"/>
<evidence type="ECO:0008006" key="3">
    <source>
        <dbReference type="Google" id="ProtNLM"/>
    </source>
</evidence>
<evidence type="ECO:0000313" key="2">
    <source>
        <dbReference type="Proteomes" id="UP000440578"/>
    </source>
</evidence>
<dbReference type="InterPro" id="IPR036514">
    <property type="entry name" value="SGNH_hydro_sf"/>
</dbReference>